<comment type="caution">
    <text evidence="1">The sequence shown here is derived from an EMBL/GenBank/DDBJ whole genome shotgun (WGS) entry which is preliminary data.</text>
</comment>
<dbReference type="Proteomes" id="UP001246244">
    <property type="component" value="Unassembled WGS sequence"/>
</dbReference>
<dbReference type="PANTHER" id="PTHR38009">
    <property type="entry name" value="CONSERVED HYPOTHETICAL PHAGE TAIL PROTEIN"/>
    <property type="match status" value="1"/>
</dbReference>
<dbReference type="PANTHER" id="PTHR38009:SF1">
    <property type="entry name" value="CONSERVED HYPOTHETICAL PHAGE TAIL PROTEIN"/>
    <property type="match status" value="1"/>
</dbReference>
<accession>A0ABU2CYM0</accession>
<gene>
    <name evidence="1" type="ORF">RG963_03315</name>
</gene>
<protein>
    <submittedName>
        <fullName evidence="1">Phage tail protein</fullName>
    </submittedName>
</protein>
<dbReference type="EMBL" id="JAVKPK010000009">
    <property type="protein sequence ID" value="MDR7664829.1"/>
    <property type="molecule type" value="Genomic_DNA"/>
</dbReference>
<dbReference type="Pfam" id="PF06841">
    <property type="entry name" value="Phage_T4_gp19"/>
    <property type="match status" value="1"/>
</dbReference>
<dbReference type="NCBIfam" id="TIGR02241">
    <property type="entry name" value="conserved hypothetical phage tail region protein"/>
    <property type="match status" value="1"/>
</dbReference>
<keyword evidence="2" id="KW-1185">Reference proteome</keyword>
<dbReference type="RefSeq" id="WP_310574857.1">
    <property type="nucleotide sequence ID" value="NZ_JAVKPK010000009.1"/>
</dbReference>
<dbReference type="InterPro" id="IPR011747">
    <property type="entry name" value="CHP02241"/>
</dbReference>
<name>A0ABU2CYM0_9EURY</name>
<evidence type="ECO:0000313" key="1">
    <source>
        <dbReference type="EMBL" id="MDR7664829.1"/>
    </source>
</evidence>
<organism evidence="1 2">
    <name type="scientific">Methanosarcina baikalica</name>
    <dbReference type="NCBI Taxonomy" id="3073890"/>
    <lineage>
        <taxon>Archaea</taxon>
        <taxon>Methanobacteriati</taxon>
        <taxon>Methanobacteriota</taxon>
        <taxon>Stenosarchaea group</taxon>
        <taxon>Methanomicrobia</taxon>
        <taxon>Methanosarcinales</taxon>
        <taxon>Methanosarcinaceae</taxon>
        <taxon>Methanosarcina</taxon>
    </lineage>
</organism>
<evidence type="ECO:0000313" key="2">
    <source>
        <dbReference type="Proteomes" id="UP001246244"/>
    </source>
</evidence>
<reference evidence="2" key="1">
    <citation type="submission" date="2023-07" db="EMBL/GenBank/DDBJ databases">
        <title>Whole-genome sequencing of a new Methanosarcina sp. Z-7115.</title>
        <authorList>
            <person name="Zhilina T.N."/>
            <person name="Merkel A.Y."/>
        </authorList>
    </citation>
    <scope>NUCLEOTIDE SEQUENCE [LARGE SCALE GENOMIC DNA]</scope>
    <source>
        <strain evidence="2">Z-7115</strain>
    </source>
</reference>
<sequence>MGDRVDPYRNFRFRVEIDGIGQAGFSECTFADTSTEPIEYREGNEPPVFRKLSGLTKYGNITLKWGITDSMDLYNWRKQIIDTGAEGARKNMAIILIDEAGNDKARWDIVQAWPIKYDPTDFNAKNNEVGIETLEIAHEGFTRAS</sequence>
<dbReference type="InterPro" id="IPR010667">
    <property type="entry name" value="Phage_T4_Gp19"/>
</dbReference>
<proteinExistence type="predicted"/>